<dbReference type="Pfam" id="PF01488">
    <property type="entry name" value="Shikimate_DH"/>
    <property type="match status" value="1"/>
</dbReference>
<evidence type="ECO:0000256" key="7">
    <source>
        <dbReference type="ARBA" id="ARBA00023136"/>
    </source>
</evidence>
<keyword evidence="4 10" id="KW-0812">Transmembrane</keyword>
<dbReference type="GO" id="GO:0043772">
    <property type="term" value="F:acyl-phosphate glycerol-3-phosphate acyltransferase activity"/>
    <property type="evidence" value="ECO:0007669"/>
    <property type="project" value="UniProtKB-UniRule"/>
</dbReference>
<dbReference type="SUPFAM" id="SSF51735">
    <property type="entry name" value="NAD(P)-binding Rossmann-fold domains"/>
    <property type="match status" value="1"/>
</dbReference>
<dbReference type="SMART" id="SM01207">
    <property type="entry name" value="G3P_acyltransf"/>
    <property type="match status" value="1"/>
</dbReference>
<sequence length="565" mass="59845">MLFLSLVLIVLAFLVGSLPLGHWLLARLGLDTRMLSTYNLGVENVLRRVGPTSALLSAGLDASKGFLAVLMASSLGAVSAGSGYVTELCVLAGLAAYLGHLNPPRFLYGDTLPRGRGNLLLLGVMAGLSVAAGLSYWFTLLPLAIYAATLGLSGFVSLATLLGLLAFALLIALSPLGPAAKIAALGLLLAAAWRFKENIGRVLDGTEPRLGDDVPMQGKQADVVVAAFMIHPLTLADFWQTRRFAWMKGLVERGIISEATVRQLAESLRPMKVGELTGIQTQGGKQIRMYLLSSPLLPDVFRDNPALATRRAIEGARLAQELGASVFGLGAFWSVVGNKGLDVQAAVPTIAVTNGGAYTSGTIKAAIPGILKHFADTGRDLKQATAAVVGANGVVAFGIARTIAPQVARIIMVGRDLERLERSAGTLRRANPSTEIVTTTSYDSLRDAELIFTATSDPNPVIFPQHVKPGTWIFDEGRPADVDESVERIEGVRVIPGGVVRPPGNMKTRLDIKFGEGAVPACLAETLIIAATGEYERKSLGAQTLTENINFFVEQAEKLGFTVVD</sequence>
<evidence type="ECO:0000259" key="11">
    <source>
        <dbReference type="Pfam" id="PF01488"/>
    </source>
</evidence>
<comment type="similarity">
    <text evidence="10">Belongs to the PlsY family.</text>
</comment>
<evidence type="ECO:0000256" key="5">
    <source>
        <dbReference type="ARBA" id="ARBA00022989"/>
    </source>
</evidence>
<gene>
    <name evidence="10" type="primary">plsY</name>
    <name evidence="12" type="ORF">GCM10008957_48690</name>
</gene>
<dbReference type="AlphaFoldDB" id="A0A918FEW7"/>
<evidence type="ECO:0000256" key="6">
    <source>
        <dbReference type="ARBA" id="ARBA00023098"/>
    </source>
</evidence>
<evidence type="ECO:0000256" key="9">
    <source>
        <dbReference type="ARBA" id="ARBA00023264"/>
    </source>
</evidence>
<feature type="transmembrane region" description="Helical" evidence="10">
    <location>
        <begin position="178"/>
        <end position="195"/>
    </location>
</feature>
<dbReference type="PANTHER" id="PTHR30309">
    <property type="entry name" value="INNER MEMBRANE PROTEIN YGIH"/>
    <property type="match status" value="1"/>
</dbReference>
<comment type="pathway">
    <text evidence="10">Lipid metabolism; phospholipid metabolism.</text>
</comment>
<feature type="domain" description="Quinate/shikimate 5-dehydrogenase/glutamyl-tRNA reductase" evidence="11">
    <location>
        <begin position="379"/>
        <end position="495"/>
    </location>
</feature>
<feature type="transmembrane region" description="Helical" evidence="10">
    <location>
        <begin position="65"/>
        <end position="98"/>
    </location>
</feature>
<keyword evidence="6 10" id="KW-0443">Lipid metabolism</keyword>
<keyword evidence="1 10" id="KW-1003">Cell membrane</keyword>
<dbReference type="RefSeq" id="WP_189093119.1">
    <property type="nucleotide sequence ID" value="NZ_BMQL01000055.1"/>
</dbReference>
<dbReference type="InterPro" id="IPR003811">
    <property type="entry name" value="G3P_acylTferase_PlsY"/>
</dbReference>
<evidence type="ECO:0000256" key="8">
    <source>
        <dbReference type="ARBA" id="ARBA00023209"/>
    </source>
</evidence>
<keyword evidence="13" id="KW-1185">Reference proteome</keyword>
<feature type="transmembrane region" description="Helical" evidence="10">
    <location>
        <begin position="119"/>
        <end position="138"/>
    </location>
</feature>
<comment type="subcellular location">
    <subcellularLocation>
        <location evidence="10">Cell membrane</location>
        <topology evidence="10">Multi-pass membrane protein</topology>
    </subcellularLocation>
</comment>
<keyword evidence="2 10" id="KW-0444">Lipid biosynthesis</keyword>
<dbReference type="Pfam" id="PF02660">
    <property type="entry name" value="G3P_acyltransf"/>
    <property type="match status" value="1"/>
</dbReference>
<comment type="function">
    <text evidence="10">Catalyzes the transfer of an acyl group from acyl-phosphate (acyl-PO(4)) to glycerol-3-phosphate (G3P) to form lysophosphatidic acid (LPA). This enzyme utilizes acyl-phosphate as fatty acyl donor, but not acyl-CoA or acyl-ACP.</text>
</comment>
<dbReference type="Gene3D" id="3.40.50.720">
    <property type="entry name" value="NAD(P)-binding Rossmann-like Domain"/>
    <property type="match status" value="1"/>
</dbReference>
<comment type="catalytic activity">
    <reaction evidence="10">
        <text>an acyl phosphate + sn-glycerol 3-phosphate = a 1-acyl-sn-glycero-3-phosphate + phosphate</text>
        <dbReference type="Rhea" id="RHEA:34075"/>
        <dbReference type="ChEBI" id="CHEBI:43474"/>
        <dbReference type="ChEBI" id="CHEBI:57597"/>
        <dbReference type="ChEBI" id="CHEBI:57970"/>
        <dbReference type="ChEBI" id="CHEBI:59918"/>
        <dbReference type="EC" id="2.3.1.275"/>
    </reaction>
</comment>
<dbReference type="HAMAP" id="MF_01043">
    <property type="entry name" value="PlsY"/>
    <property type="match status" value="1"/>
</dbReference>
<dbReference type="GO" id="GO:0005886">
    <property type="term" value="C:plasma membrane"/>
    <property type="evidence" value="ECO:0007669"/>
    <property type="project" value="UniProtKB-SubCell"/>
</dbReference>
<dbReference type="InterPro" id="IPR006151">
    <property type="entry name" value="Shikm_DH/Glu-tRNA_Rdtase"/>
</dbReference>
<comment type="subunit">
    <text evidence="10">Probably interacts with PlsX.</text>
</comment>
<dbReference type="PANTHER" id="PTHR30309:SF0">
    <property type="entry name" value="GLYCEROL-3-PHOSPHATE ACYLTRANSFERASE-RELATED"/>
    <property type="match status" value="1"/>
</dbReference>
<evidence type="ECO:0000256" key="3">
    <source>
        <dbReference type="ARBA" id="ARBA00022679"/>
    </source>
</evidence>
<dbReference type="InterPro" id="IPR036291">
    <property type="entry name" value="NAD(P)-bd_dom_sf"/>
</dbReference>
<proteinExistence type="inferred from homology"/>
<name>A0A918FEW7_9DEIO</name>
<evidence type="ECO:0000256" key="4">
    <source>
        <dbReference type="ARBA" id="ARBA00022692"/>
    </source>
</evidence>
<accession>A0A918FEW7</accession>
<evidence type="ECO:0000256" key="1">
    <source>
        <dbReference type="ARBA" id="ARBA00022475"/>
    </source>
</evidence>
<feature type="transmembrane region" description="Helical" evidence="10">
    <location>
        <begin position="144"/>
        <end position="171"/>
    </location>
</feature>
<keyword evidence="3 10" id="KW-0808">Transferase</keyword>
<keyword evidence="8 10" id="KW-0594">Phospholipid biosynthesis</keyword>
<protein>
    <recommendedName>
        <fullName evidence="10">Glycerol-3-phosphate acyltransferase</fullName>
    </recommendedName>
    <alternativeName>
        <fullName evidence="10">Acyl-PO4 G3P acyltransferase</fullName>
    </alternativeName>
    <alternativeName>
        <fullName evidence="10">Acyl-phosphate--glycerol-3-phosphate acyltransferase</fullName>
    </alternativeName>
    <alternativeName>
        <fullName evidence="10">G3P acyltransferase</fullName>
        <shortName evidence="10">GPAT</shortName>
        <ecNumber evidence="10">2.3.1.275</ecNumber>
    </alternativeName>
    <alternativeName>
        <fullName evidence="10">Lysophosphatidic acid synthase</fullName>
        <shortName evidence="10">LPA synthase</shortName>
    </alternativeName>
</protein>
<organism evidence="12 13">
    <name type="scientific">Deinococcus ruber</name>
    <dbReference type="NCBI Taxonomy" id="1848197"/>
    <lineage>
        <taxon>Bacteria</taxon>
        <taxon>Thermotogati</taxon>
        <taxon>Deinococcota</taxon>
        <taxon>Deinococci</taxon>
        <taxon>Deinococcales</taxon>
        <taxon>Deinococcaceae</taxon>
        <taxon>Deinococcus</taxon>
    </lineage>
</organism>
<evidence type="ECO:0000313" key="13">
    <source>
        <dbReference type="Proteomes" id="UP000603865"/>
    </source>
</evidence>
<evidence type="ECO:0000256" key="10">
    <source>
        <dbReference type="HAMAP-Rule" id="MF_01043"/>
    </source>
</evidence>
<dbReference type="Proteomes" id="UP000603865">
    <property type="component" value="Unassembled WGS sequence"/>
</dbReference>
<keyword evidence="7 10" id="KW-0472">Membrane</keyword>
<evidence type="ECO:0000256" key="2">
    <source>
        <dbReference type="ARBA" id="ARBA00022516"/>
    </source>
</evidence>
<keyword evidence="9 10" id="KW-1208">Phospholipid metabolism</keyword>
<evidence type="ECO:0000313" key="12">
    <source>
        <dbReference type="EMBL" id="GGR32461.1"/>
    </source>
</evidence>
<dbReference type="EMBL" id="BMQL01000055">
    <property type="protein sequence ID" value="GGR32461.1"/>
    <property type="molecule type" value="Genomic_DNA"/>
</dbReference>
<comment type="caution">
    <text evidence="12">The sequence shown here is derived from an EMBL/GenBank/DDBJ whole genome shotgun (WGS) entry which is preliminary data.</text>
</comment>
<reference evidence="12" key="2">
    <citation type="submission" date="2020-09" db="EMBL/GenBank/DDBJ databases">
        <authorList>
            <person name="Sun Q."/>
            <person name="Ohkuma M."/>
        </authorList>
    </citation>
    <scope>NUCLEOTIDE SEQUENCE</scope>
    <source>
        <strain evidence="12">JCM 31311</strain>
    </source>
</reference>
<keyword evidence="5 10" id="KW-1133">Transmembrane helix</keyword>
<dbReference type="GO" id="GO:0008654">
    <property type="term" value="P:phospholipid biosynthetic process"/>
    <property type="evidence" value="ECO:0007669"/>
    <property type="project" value="UniProtKB-UniRule"/>
</dbReference>
<reference evidence="12" key="1">
    <citation type="journal article" date="2014" name="Int. J. Syst. Evol. Microbiol.">
        <title>Complete genome sequence of Corynebacterium casei LMG S-19264T (=DSM 44701T), isolated from a smear-ripened cheese.</title>
        <authorList>
            <consortium name="US DOE Joint Genome Institute (JGI-PGF)"/>
            <person name="Walter F."/>
            <person name="Albersmeier A."/>
            <person name="Kalinowski J."/>
            <person name="Ruckert C."/>
        </authorList>
    </citation>
    <scope>NUCLEOTIDE SEQUENCE</scope>
    <source>
        <strain evidence="12">JCM 31311</strain>
    </source>
</reference>
<dbReference type="EC" id="2.3.1.275" evidence="10"/>